<dbReference type="RefSeq" id="WP_107865721.1">
    <property type="nucleotide sequence ID" value="NZ_QAON01000007.1"/>
</dbReference>
<dbReference type="GO" id="GO:0000160">
    <property type="term" value="P:phosphorelay signal transduction system"/>
    <property type="evidence" value="ECO:0007669"/>
    <property type="project" value="InterPro"/>
</dbReference>
<keyword evidence="1 2" id="KW-0597">Phosphoprotein</keyword>
<protein>
    <submittedName>
        <fullName evidence="4">Twitching motility two-component system response regulator PilH</fullName>
    </submittedName>
</protein>
<evidence type="ECO:0000313" key="4">
    <source>
        <dbReference type="EMBL" id="PTQ89398.1"/>
    </source>
</evidence>
<reference evidence="4 5" key="1">
    <citation type="submission" date="2018-04" db="EMBL/GenBank/DDBJ databases">
        <title>Genomic Encyclopedia of Archaeal and Bacterial Type Strains, Phase II (KMG-II): from individual species to whole genera.</title>
        <authorList>
            <person name="Goeker M."/>
        </authorList>
    </citation>
    <scope>NUCLEOTIDE SEQUENCE [LARGE SCALE GENOMIC DNA]</scope>
    <source>
        <strain evidence="4 5">DSM 5822</strain>
    </source>
</reference>
<dbReference type="SUPFAM" id="SSF52172">
    <property type="entry name" value="CheY-like"/>
    <property type="match status" value="1"/>
</dbReference>
<evidence type="ECO:0000313" key="5">
    <source>
        <dbReference type="Proteomes" id="UP000244223"/>
    </source>
</evidence>
<feature type="domain" description="Response regulatory" evidence="3">
    <location>
        <begin position="3"/>
        <end position="119"/>
    </location>
</feature>
<feature type="modified residue" description="4-aspartylphosphate" evidence="2">
    <location>
        <position position="52"/>
    </location>
</feature>
<comment type="caution">
    <text evidence="4">The sequence shown here is derived from an EMBL/GenBank/DDBJ whole genome shotgun (WGS) entry which is preliminary data.</text>
</comment>
<accession>A0A2T5IZC3</accession>
<organism evidence="4 5">
    <name type="scientific">Agitococcus lubricus</name>
    <dbReference type="NCBI Taxonomy" id="1077255"/>
    <lineage>
        <taxon>Bacteria</taxon>
        <taxon>Pseudomonadati</taxon>
        <taxon>Pseudomonadota</taxon>
        <taxon>Gammaproteobacteria</taxon>
        <taxon>Moraxellales</taxon>
        <taxon>Moraxellaceae</taxon>
        <taxon>Agitococcus</taxon>
    </lineage>
</organism>
<proteinExistence type="predicted"/>
<dbReference type="PANTHER" id="PTHR44591">
    <property type="entry name" value="STRESS RESPONSE REGULATOR PROTEIN 1"/>
    <property type="match status" value="1"/>
</dbReference>
<gene>
    <name evidence="4" type="ORF">C8N29_107131</name>
</gene>
<keyword evidence="5" id="KW-1185">Reference proteome</keyword>
<dbReference type="EMBL" id="QAON01000007">
    <property type="protein sequence ID" value="PTQ89398.1"/>
    <property type="molecule type" value="Genomic_DNA"/>
</dbReference>
<dbReference type="InterPro" id="IPR011006">
    <property type="entry name" value="CheY-like_superfamily"/>
</dbReference>
<dbReference type="PROSITE" id="PS50110">
    <property type="entry name" value="RESPONSE_REGULATORY"/>
    <property type="match status" value="1"/>
</dbReference>
<dbReference type="Pfam" id="PF00072">
    <property type="entry name" value="Response_reg"/>
    <property type="match status" value="1"/>
</dbReference>
<dbReference type="SMART" id="SM00448">
    <property type="entry name" value="REC"/>
    <property type="match status" value="1"/>
</dbReference>
<evidence type="ECO:0000259" key="3">
    <source>
        <dbReference type="PROSITE" id="PS50110"/>
    </source>
</evidence>
<evidence type="ECO:0000256" key="1">
    <source>
        <dbReference type="ARBA" id="ARBA00022553"/>
    </source>
</evidence>
<evidence type="ECO:0000256" key="2">
    <source>
        <dbReference type="PROSITE-ProRule" id="PRU00169"/>
    </source>
</evidence>
<sequence>MAHILVIDDSPTFHATIGAMLRKHGHECVFETNGEAGIATATAIQPDVILMDIIMPGMSGFQATRVISKKSETSHIPVIIVSTKDQPSDKVWGLRQGACDYLVKEFSEDALIHAINQVLKK</sequence>
<dbReference type="InterPro" id="IPR050595">
    <property type="entry name" value="Bact_response_regulator"/>
</dbReference>
<dbReference type="AlphaFoldDB" id="A0A2T5IZC3"/>
<dbReference type="InterPro" id="IPR001789">
    <property type="entry name" value="Sig_transdc_resp-reg_receiver"/>
</dbReference>
<dbReference type="PANTHER" id="PTHR44591:SF20">
    <property type="entry name" value="PROTEIN PILH"/>
    <property type="match status" value="1"/>
</dbReference>
<dbReference type="Proteomes" id="UP000244223">
    <property type="component" value="Unassembled WGS sequence"/>
</dbReference>
<dbReference type="OrthoDB" id="9759232at2"/>
<name>A0A2T5IZC3_9GAMM</name>
<dbReference type="Gene3D" id="3.40.50.2300">
    <property type="match status" value="1"/>
</dbReference>